<dbReference type="Proteomes" id="UP000253472">
    <property type="component" value="Unassembled WGS sequence"/>
</dbReference>
<evidence type="ECO:0000313" key="13">
    <source>
        <dbReference type="Proteomes" id="UP000253472"/>
    </source>
</evidence>
<dbReference type="GO" id="GO:0005737">
    <property type="term" value="C:cytoplasm"/>
    <property type="evidence" value="ECO:0007669"/>
    <property type="project" value="UniProtKB-SubCell"/>
</dbReference>
<comment type="subcellular location">
    <subcellularLocation>
        <location evidence="2">Cytoplasm</location>
    </subcellularLocation>
</comment>
<sequence>MTEPSIKTSLVEVTDQLPTKPPCRVFFKNELEQPSGSFKLRGMGHLVAVSINNAKKLGKQNVEIFSSSGGNAGLAAAYASKHFGLKCTVVLPEISKPTVIEKLKSLGAEVVVHGRHWGEADNYLTDVVIKQVGESVYPVYCHPFEDPLLWEGHSKIITEILDANQLPNFDKVKGVICSVGGGELYNGVVEGLKDYPDIPVLAVETKQAPTFHVAVKEGQVVHLQEVKTLATSLASPYISSKSLTNYTDHKTFLAEIDDLDAVRGTVDLYDVFGYMVEPACGASVAPFFHRQDLLKNFGDLQPDDIIIVVVCGGSGVNKEIIDGYRTLLE</sequence>
<keyword evidence="9" id="KW-0456">Lyase</keyword>
<evidence type="ECO:0000256" key="4">
    <source>
        <dbReference type="ARBA" id="ARBA00010869"/>
    </source>
</evidence>
<dbReference type="CDD" id="cd06448">
    <property type="entry name" value="L-Ser-dehyd"/>
    <property type="match status" value="1"/>
</dbReference>
<evidence type="ECO:0000256" key="7">
    <source>
        <dbReference type="ARBA" id="ARBA00022490"/>
    </source>
</evidence>
<proteinExistence type="inferred from homology"/>
<evidence type="ECO:0000256" key="5">
    <source>
        <dbReference type="ARBA" id="ARBA00012093"/>
    </source>
</evidence>
<reference evidence="12 13" key="1">
    <citation type="submission" date="2018-06" db="EMBL/GenBank/DDBJ databases">
        <title>Whole genome sequencing of Candida tropicalis (genome annotated by CSBL at Korea University).</title>
        <authorList>
            <person name="Ahn J."/>
        </authorList>
    </citation>
    <scope>NUCLEOTIDE SEQUENCE [LARGE SCALE GENOMIC DNA]</scope>
    <source>
        <strain evidence="12 13">ATCC 20962</strain>
    </source>
</reference>
<dbReference type="InterPro" id="IPR000634">
    <property type="entry name" value="Ser/Thr_deHydtase_PyrdxlP-BS"/>
</dbReference>
<evidence type="ECO:0000256" key="9">
    <source>
        <dbReference type="ARBA" id="ARBA00023239"/>
    </source>
</evidence>
<dbReference type="FunFam" id="3.40.50.1100:FF:000040">
    <property type="entry name" value="L-serine dehydratase, putative"/>
    <property type="match status" value="1"/>
</dbReference>
<keyword evidence="13" id="KW-1185">Reference proteome</keyword>
<dbReference type="PANTHER" id="PTHR48078">
    <property type="entry name" value="THREONINE DEHYDRATASE, MITOCHONDRIAL-RELATED"/>
    <property type="match status" value="1"/>
</dbReference>
<name>A0A367YFB2_9ASCO</name>
<dbReference type="PROSITE" id="PS00165">
    <property type="entry name" value="DEHYDRATASE_SER_THR"/>
    <property type="match status" value="1"/>
</dbReference>
<comment type="cofactor">
    <cofactor evidence="1">
        <name>pyridoxal 5'-phosphate</name>
        <dbReference type="ChEBI" id="CHEBI:597326"/>
    </cofactor>
</comment>
<dbReference type="EMBL" id="QLNQ01000022">
    <property type="protein sequence ID" value="RCK64538.1"/>
    <property type="molecule type" value="Genomic_DNA"/>
</dbReference>
<feature type="domain" description="Tryptophan synthase beta chain-like PALP" evidence="11">
    <location>
        <begin position="15"/>
        <end position="312"/>
    </location>
</feature>
<evidence type="ECO:0000259" key="11">
    <source>
        <dbReference type="Pfam" id="PF00291"/>
    </source>
</evidence>
<evidence type="ECO:0000256" key="8">
    <source>
        <dbReference type="ARBA" id="ARBA00022898"/>
    </source>
</evidence>
<keyword evidence="8" id="KW-0663">Pyridoxal phosphate</keyword>
<dbReference type="InterPro" id="IPR036052">
    <property type="entry name" value="TrpB-like_PALP_sf"/>
</dbReference>
<dbReference type="InterPro" id="IPR050147">
    <property type="entry name" value="Ser/Thr_Dehydratase"/>
</dbReference>
<dbReference type="GO" id="GO:0006565">
    <property type="term" value="P:L-serine catabolic process"/>
    <property type="evidence" value="ECO:0007669"/>
    <property type="project" value="TreeGrafter"/>
</dbReference>
<gene>
    <name evidence="12" type="primary">CHA1_0</name>
    <name evidence="12" type="ORF">Cantr_00316</name>
</gene>
<dbReference type="Pfam" id="PF00291">
    <property type="entry name" value="PALP"/>
    <property type="match status" value="1"/>
</dbReference>
<dbReference type="EC" id="4.3.1.17" evidence="5"/>
<comment type="caution">
    <text evidence="12">The sequence shown here is derived from an EMBL/GenBank/DDBJ whole genome shotgun (WGS) entry which is preliminary data.</text>
</comment>
<comment type="similarity">
    <text evidence="4">Belongs to the serine/threonine dehydratase family.</text>
</comment>
<dbReference type="GO" id="GO:0004794">
    <property type="term" value="F:threonine deaminase activity"/>
    <property type="evidence" value="ECO:0007669"/>
    <property type="project" value="TreeGrafter"/>
</dbReference>
<dbReference type="InterPro" id="IPR001926">
    <property type="entry name" value="TrpB-like_PALP"/>
</dbReference>
<dbReference type="GO" id="GO:0003941">
    <property type="term" value="F:L-serine ammonia-lyase activity"/>
    <property type="evidence" value="ECO:0007669"/>
    <property type="project" value="UniProtKB-EC"/>
</dbReference>
<organism evidence="12 13">
    <name type="scientific">Candida viswanathii</name>
    <dbReference type="NCBI Taxonomy" id="5486"/>
    <lineage>
        <taxon>Eukaryota</taxon>
        <taxon>Fungi</taxon>
        <taxon>Dikarya</taxon>
        <taxon>Ascomycota</taxon>
        <taxon>Saccharomycotina</taxon>
        <taxon>Pichiomycetes</taxon>
        <taxon>Debaryomycetaceae</taxon>
        <taxon>Candida/Lodderomyces clade</taxon>
        <taxon>Candida</taxon>
    </lineage>
</organism>
<dbReference type="SUPFAM" id="SSF53686">
    <property type="entry name" value="Tryptophan synthase beta subunit-like PLP-dependent enzymes"/>
    <property type="match status" value="1"/>
</dbReference>
<dbReference type="Gene3D" id="3.40.50.1100">
    <property type="match status" value="2"/>
</dbReference>
<evidence type="ECO:0000256" key="3">
    <source>
        <dbReference type="ARBA" id="ARBA00004742"/>
    </source>
</evidence>
<dbReference type="GO" id="GO:0009097">
    <property type="term" value="P:isoleucine biosynthetic process"/>
    <property type="evidence" value="ECO:0007669"/>
    <property type="project" value="TreeGrafter"/>
</dbReference>
<comment type="catalytic activity">
    <reaction evidence="10">
        <text>L-serine = pyruvate + NH4(+)</text>
        <dbReference type="Rhea" id="RHEA:19169"/>
        <dbReference type="ChEBI" id="CHEBI:15361"/>
        <dbReference type="ChEBI" id="CHEBI:28938"/>
        <dbReference type="ChEBI" id="CHEBI:33384"/>
        <dbReference type="EC" id="4.3.1.17"/>
    </reaction>
</comment>
<dbReference type="GO" id="GO:0006094">
    <property type="term" value="P:gluconeogenesis"/>
    <property type="evidence" value="ECO:0007669"/>
    <property type="project" value="UniProtKB-KW"/>
</dbReference>
<dbReference type="STRING" id="5486.A0A367YFB2"/>
<keyword evidence="7" id="KW-0963">Cytoplasm</keyword>
<comment type="pathway">
    <text evidence="3">Carbohydrate biosynthesis; gluconeogenesis.</text>
</comment>
<evidence type="ECO:0000313" key="12">
    <source>
        <dbReference type="EMBL" id="RCK64538.1"/>
    </source>
</evidence>
<accession>A0A367YFB2</accession>
<dbReference type="AlphaFoldDB" id="A0A367YFB2"/>
<keyword evidence="6" id="KW-0312">Gluconeogenesis</keyword>
<evidence type="ECO:0000256" key="2">
    <source>
        <dbReference type="ARBA" id="ARBA00004496"/>
    </source>
</evidence>
<evidence type="ECO:0000256" key="6">
    <source>
        <dbReference type="ARBA" id="ARBA00022432"/>
    </source>
</evidence>
<evidence type="ECO:0000256" key="1">
    <source>
        <dbReference type="ARBA" id="ARBA00001933"/>
    </source>
</evidence>
<dbReference type="GO" id="GO:0030170">
    <property type="term" value="F:pyridoxal phosphate binding"/>
    <property type="evidence" value="ECO:0007669"/>
    <property type="project" value="InterPro"/>
</dbReference>
<evidence type="ECO:0000256" key="10">
    <source>
        <dbReference type="ARBA" id="ARBA00049406"/>
    </source>
</evidence>
<dbReference type="GO" id="GO:0006567">
    <property type="term" value="P:L-threonine catabolic process"/>
    <property type="evidence" value="ECO:0007669"/>
    <property type="project" value="TreeGrafter"/>
</dbReference>
<protein>
    <recommendedName>
        <fullName evidence="5">L-serine ammonia-lyase</fullName>
        <ecNumber evidence="5">4.3.1.17</ecNumber>
    </recommendedName>
</protein>
<dbReference type="OrthoDB" id="7773036at2759"/>
<dbReference type="PANTHER" id="PTHR48078:SF2">
    <property type="entry name" value="CATABOLIC L-SERINE_THREONINE DEHYDRATASE"/>
    <property type="match status" value="1"/>
</dbReference>